<feature type="transmembrane region" description="Helical" evidence="2">
    <location>
        <begin position="127"/>
        <end position="147"/>
    </location>
</feature>
<comment type="similarity">
    <text evidence="1">Belongs to the multi antimicrobial extrusion (MATE) (TC 2.A.66.1) family.</text>
</comment>
<evidence type="ECO:0000313" key="3">
    <source>
        <dbReference type="EMBL" id="PON71055.1"/>
    </source>
</evidence>
<dbReference type="InParanoid" id="A0A2P5DCP0"/>
<sequence length="281" mass="31380">MEESSNMRDKESMEEGLLLAKEREEREERDVILMARRFGVYVQEVKILAYLAGPMVVVSLSQYILQVISVMMVGHLGKLYLSSTAIAISFGAVSGFSLLFGMSSALETLSGQAYGAKQYQKLGIQTNTAIFSLILVCLPMSLLWIYMGEILIFMGQDPLISRATGQFLLWLIPALFAYATLQPLVRYFQSQSLINPLLLSSCASICCHVPLCWTLVFKFGLEHRGGALSIGISYWLNVILLFLYMIFSPACESTRAPIFSGFFQGFGEFFRFAIPSAAMIW</sequence>
<evidence type="ECO:0000313" key="4">
    <source>
        <dbReference type="Proteomes" id="UP000237000"/>
    </source>
</evidence>
<feature type="transmembrane region" description="Helical" evidence="2">
    <location>
        <begin position="167"/>
        <end position="185"/>
    </location>
</feature>
<comment type="caution">
    <text evidence="3">The sequence shown here is derived from an EMBL/GenBank/DDBJ whole genome shotgun (WGS) entry which is preliminary data.</text>
</comment>
<dbReference type="GO" id="GO:0016020">
    <property type="term" value="C:membrane"/>
    <property type="evidence" value="ECO:0007669"/>
    <property type="project" value="InterPro"/>
</dbReference>
<dbReference type="Proteomes" id="UP000237000">
    <property type="component" value="Unassembled WGS sequence"/>
</dbReference>
<keyword evidence="2" id="KW-1133">Transmembrane helix</keyword>
<accession>A0A2P5DCP0</accession>
<keyword evidence="4" id="KW-1185">Reference proteome</keyword>
<dbReference type="PANTHER" id="PTHR11206">
    <property type="entry name" value="MULTIDRUG RESISTANCE PROTEIN"/>
    <property type="match status" value="1"/>
</dbReference>
<feature type="transmembrane region" description="Helical" evidence="2">
    <location>
        <begin position="47"/>
        <end position="65"/>
    </location>
</feature>
<dbReference type="InterPro" id="IPR002528">
    <property type="entry name" value="MATE_fam"/>
</dbReference>
<gene>
    <name evidence="3" type="ORF">TorRG33x02_255580</name>
</gene>
<dbReference type="AlphaFoldDB" id="A0A2P5DCP0"/>
<organism evidence="3 4">
    <name type="scientific">Trema orientale</name>
    <name type="common">Charcoal tree</name>
    <name type="synonym">Celtis orientalis</name>
    <dbReference type="NCBI Taxonomy" id="63057"/>
    <lineage>
        <taxon>Eukaryota</taxon>
        <taxon>Viridiplantae</taxon>
        <taxon>Streptophyta</taxon>
        <taxon>Embryophyta</taxon>
        <taxon>Tracheophyta</taxon>
        <taxon>Spermatophyta</taxon>
        <taxon>Magnoliopsida</taxon>
        <taxon>eudicotyledons</taxon>
        <taxon>Gunneridae</taxon>
        <taxon>Pentapetalae</taxon>
        <taxon>rosids</taxon>
        <taxon>fabids</taxon>
        <taxon>Rosales</taxon>
        <taxon>Cannabaceae</taxon>
        <taxon>Trema</taxon>
    </lineage>
</organism>
<dbReference type="STRING" id="63057.A0A2P5DCP0"/>
<proteinExistence type="inferred from homology"/>
<dbReference type="GO" id="GO:0015297">
    <property type="term" value="F:antiporter activity"/>
    <property type="evidence" value="ECO:0007669"/>
    <property type="project" value="InterPro"/>
</dbReference>
<protein>
    <submittedName>
        <fullName evidence="3">Multi antimicrobial extrusion protein</fullName>
    </submittedName>
</protein>
<feature type="transmembrane region" description="Helical" evidence="2">
    <location>
        <begin position="85"/>
        <end position="106"/>
    </location>
</feature>
<keyword evidence="2" id="KW-0812">Transmembrane</keyword>
<dbReference type="OrthoDB" id="2126698at2759"/>
<keyword evidence="2" id="KW-0472">Membrane</keyword>
<evidence type="ECO:0000256" key="1">
    <source>
        <dbReference type="ARBA" id="ARBA00010199"/>
    </source>
</evidence>
<feature type="transmembrane region" description="Helical" evidence="2">
    <location>
        <begin position="227"/>
        <end position="247"/>
    </location>
</feature>
<dbReference type="GO" id="GO:0042910">
    <property type="term" value="F:xenobiotic transmembrane transporter activity"/>
    <property type="evidence" value="ECO:0007669"/>
    <property type="project" value="InterPro"/>
</dbReference>
<dbReference type="Pfam" id="PF01554">
    <property type="entry name" value="MatE"/>
    <property type="match status" value="1"/>
</dbReference>
<evidence type="ECO:0000256" key="2">
    <source>
        <dbReference type="SAM" id="Phobius"/>
    </source>
</evidence>
<feature type="transmembrane region" description="Helical" evidence="2">
    <location>
        <begin position="197"/>
        <end position="221"/>
    </location>
</feature>
<name>A0A2P5DCP0_TREOI</name>
<reference evidence="4" key="1">
    <citation type="submission" date="2016-06" db="EMBL/GenBank/DDBJ databases">
        <title>Parallel loss of symbiosis genes in relatives of nitrogen-fixing non-legume Parasponia.</title>
        <authorList>
            <person name="Van Velzen R."/>
            <person name="Holmer R."/>
            <person name="Bu F."/>
            <person name="Rutten L."/>
            <person name="Van Zeijl A."/>
            <person name="Liu W."/>
            <person name="Santuari L."/>
            <person name="Cao Q."/>
            <person name="Sharma T."/>
            <person name="Shen D."/>
            <person name="Roswanjaya Y."/>
            <person name="Wardhani T."/>
            <person name="Kalhor M.S."/>
            <person name="Jansen J."/>
            <person name="Van den Hoogen J."/>
            <person name="Gungor B."/>
            <person name="Hartog M."/>
            <person name="Hontelez J."/>
            <person name="Verver J."/>
            <person name="Yang W.-C."/>
            <person name="Schijlen E."/>
            <person name="Repin R."/>
            <person name="Schilthuizen M."/>
            <person name="Schranz E."/>
            <person name="Heidstra R."/>
            <person name="Miyata K."/>
            <person name="Fedorova E."/>
            <person name="Kohlen W."/>
            <person name="Bisseling T."/>
            <person name="Smit S."/>
            <person name="Geurts R."/>
        </authorList>
    </citation>
    <scope>NUCLEOTIDE SEQUENCE [LARGE SCALE GENOMIC DNA]</scope>
    <source>
        <strain evidence="4">cv. RG33-2</strain>
    </source>
</reference>
<dbReference type="EMBL" id="JXTC01000279">
    <property type="protein sequence ID" value="PON71055.1"/>
    <property type="molecule type" value="Genomic_DNA"/>
</dbReference>